<accession>A0AAD5X7K6</accession>
<sequence>MPAISSDSSGEWDAEAVGGFEYAEAGDRAGGPATVCVCAYVFVFVVFGAAYAVVSGFVFVFVRAAWGTTQLIA</sequence>
<name>A0AAD5X7K6_9FUNG</name>
<dbReference type="EMBL" id="JADGJH010004442">
    <property type="protein sequence ID" value="KAJ3085821.1"/>
    <property type="molecule type" value="Genomic_DNA"/>
</dbReference>
<feature type="non-terminal residue" evidence="2">
    <location>
        <position position="73"/>
    </location>
</feature>
<evidence type="ECO:0000256" key="1">
    <source>
        <dbReference type="SAM" id="Phobius"/>
    </source>
</evidence>
<protein>
    <submittedName>
        <fullName evidence="2">Uncharacterized protein</fullName>
    </submittedName>
</protein>
<dbReference type="Proteomes" id="UP001211907">
    <property type="component" value="Unassembled WGS sequence"/>
</dbReference>
<gene>
    <name evidence="2" type="ORF">HK100_008920</name>
</gene>
<keyword evidence="1" id="KW-0472">Membrane</keyword>
<evidence type="ECO:0000313" key="3">
    <source>
        <dbReference type="Proteomes" id="UP001211907"/>
    </source>
</evidence>
<keyword evidence="1" id="KW-0812">Transmembrane</keyword>
<proteinExistence type="predicted"/>
<dbReference type="AlphaFoldDB" id="A0AAD5X7K6"/>
<keyword evidence="1" id="KW-1133">Transmembrane helix</keyword>
<keyword evidence="3" id="KW-1185">Reference proteome</keyword>
<feature type="transmembrane region" description="Helical" evidence="1">
    <location>
        <begin position="39"/>
        <end position="62"/>
    </location>
</feature>
<organism evidence="2 3">
    <name type="scientific">Physocladia obscura</name>
    <dbReference type="NCBI Taxonomy" id="109957"/>
    <lineage>
        <taxon>Eukaryota</taxon>
        <taxon>Fungi</taxon>
        <taxon>Fungi incertae sedis</taxon>
        <taxon>Chytridiomycota</taxon>
        <taxon>Chytridiomycota incertae sedis</taxon>
        <taxon>Chytridiomycetes</taxon>
        <taxon>Chytridiales</taxon>
        <taxon>Chytriomycetaceae</taxon>
        <taxon>Physocladia</taxon>
    </lineage>
</organism>
<comment type="caution">
    <text evidence="2">The sequence shown here is derived from an EMBL/GenBank/DDBJ whole genome shotgun (WGS) entry which is preliminary data.</text>
</comment>
<evidence type="ECO:0000313" key="2">
    <source>
        <dbReference type="EMBL" id="KAJ3085821.1"/>
    </source>
</evidence>
<reference evidence="2" key="1">
    <citation type="submission" date="2020-05" db="EMBL/GenBank/DDBJ databases">
        <title>Phylogenomic resolution of chytrid fungi.</title>
        <authorList>
            <person name="Stajich J.E."/>
            <person name="Amses K."/>
            <person name="Simmons R."/>
            <person name="Seto K."/>
            <person name="Myers J."/>
            <person name="Bonds A."/>
            <person name="Quandt C.A."/>
            <person name="Barry K."/>
            <person name="Liu P."/>
            <person name="Grigoriev I."/>
            <person name="Longcore J.E."/>
            <person name="James T.Y."/>
        </authorList>
    </citation>
    <scope>NUCLEOTIDE SEQUENCE</scope>
    <source>
        <strain evidence="2">JEL0513</strain>
    </source>
</reference>